<dbReference type="GO" id="GO:0005688">
    <property type="term" value="C:U6 snRNP"/>
    <property type="evidence" value="ECO:0007669"/>
    <property type="project" value="UniProtKB-ARBA"/>
</dbReference>
<feature type="compositionally biased region" description="Basic and acidic residues" evidence="10">
    <location>
        <begin position="69"/>
        <end position="83"/>
    </location>
</feature>
<organism evidence="12 13">
    <name type="scientific">Septoria linicola</name>
    <dbReference type="NCBI Taxonomy" id="215465"/>
    <lineage>
        <taxon>Eukaryota</taxon>
        <taxon>Fungi</taxon>
        <taxon>Dikarya</taxon>
        <taxon>Ascomycota</taxon>
        <taxon>Pezizomycotina</taxon>
        <taxon>Dothideomycetes</taxon>
        <taxon>Dothideomycetidae</taxon>
        <taxon>Mycosphaerellales</taxon>
        <taxon>Mycosphaerellaceae</taxon>
        <taxon>Septoria</taxon>
    </lineage>
</organism>
<evidence type="ECO:0000256" key="8">
    <source>
        <dbReference type="ARBA" id="ARBA00093627"/>
    </source>
</evidence>
<dbReference type="SUPFAM" id="SSF54928">
    <property type="entry name" value="RNA-binding domain, RBD"/>
    <property type="match status" value="3"/>
</dbReference>
<dbReference type="SMART" id="SM00360">
    <property type="entry name" value="RRM"/>
    <property type="match status" value="4"/>
</dbReference>
<evidence type="ECO:0000313" key="13">
    <source>
        <dbReference type="Proteomes" id="UP001056384"/>
    </source>
</evidence>
<feature type="domain" description="RRM" evidence="11">
    <location>
        <begin position="897"/>
        <end position="972"/>
    </location>
</feature>
<evidence type="ECO:0000256" key="2">
    <source>
        <dbReference type="ARBA" id="ARBA00022664"/>
    </source>
</evidence>
<keyword evidence="4 9" id="KW-0694">RNA-binding</keyword>
<dbReference type="SUPFAM" id="SSF48452">
    <property type="entry name" value="TPR-like"/>
    <property type="match status" value="1"/>
</dbReference>
<dbReference type="InterPro" id="IPR035979">
    <property type="entry name" value="RBD_domain_sf"/>
</dbReference>
<dbReference type="FunFam" id="3.30.70.330:FF:000365">
    <property type="entry name" value="U4/U6 snRNA-associated-splicing factor PRP24"/>
    <property type="match status" value="1"/>
</dbReference>
<evidence type="ECO:0000256" key="9">
    <source>
        <dbReference type="PROSITE-ProRule" id="PRU00176"/>
    </source>
</evidence>
<evidence type="ECO:0000256" key="4">
    <source>
        <dbReference type="ARBA" id="ARBA00022884"/>
    </source>
</evidence>
<feature type="compositionally biased region" description="Gly residues" evidence="10">
    <location>
        <begin position="1308"/>
        <end position="1321"/>
    </location>
</feature>
<evidence type="ECO:0000256" key="10">
    <source>
        <dbReference type="SAM" id="MobiDB-lite"/>
    </source>
</evidence>
<feature type="domain" description="RRM" evidence="11">
    <location>
        <begin position="1201"/>
        <end position="1301"/>
    </location>
</feature>
<dbReference type="InterPro" id="IPR012677">
    <property type="entry name" value="Nucleotide-bd_a/b_plait_sf"/>
</dbReference>
<dbReference type="EMBL" id="CP099422">
    <property type="protein sequence ID" value="USW53989.1"/>
    <property type="molecule type" value="Genomic_DNA"/>
</dbReference>
<sequence>MDINALLSPDEGVSQGRNPDAASPTPSAGSSATAAARAQAAESPSVVQRGKRPAGGKRTASGLSQELSRSPERHISPKSEYRSAHRPAVGGAQQPPQQQQRHHQHQHYYAVPIQAAPPNFRPLPPTTNPVHSPGAQQQYAYAQRPPVAHRPSPTPQVGSLADLPSAQQRHQTTRTYSDNNIHTQSQSRSQSHVRQHSTSSPPVARSISRQSLADLTMAEAPAQTPPPREFESAALSEDESQRVSELLAHLGENSYAYQYYVELINLLHKGFLAHVSSPSVGAAEAQSGEPRTYALFTEMRRAREAMDSRFAVGEAIWVDWLNDEILAATNTEERMEVLELCRKAVVDEPASVKLWQAYVDFVSEGYKACHQPQNDSRQGWSEEDREMCKELFDHDTLMTVLEQAASATQWRIDQSHTLWDRFAEAVYAQVPQQPTQADGGRVHNLFINRLKTPQARWAETMQTYWPIISRFEGANWEAAIAQVNQQAEPAKICYAIREDHEFKLQRATESGDAADIHHQLVKYLKDEKYYAIKKKTAGPFDYELRCALYERAVLFEPTNLEWWLDYVDFLVTDPKSTSLLSVIERATRHCPWSGELWARRILRADVEQQSRDDIGNIKHRATNTGLLDVGGLEEYVKMLQEWCSYLRRYAFRESSTEDDVDTAEFGIHSTLEDVHEAGKRVYGADFQGDPLFRLEQIQIKFFAEAKRFDQARDSYKTLSARLGGSADFWYSYYNFEIWMWGYDRVREERRVERQDNAPTIASNVVREALRQRNIDFPDRVLRLYTNHFQQHESGVVLQHALADAREFSKKLAMQRVKEQEETAAAAAAQQQEQLAAAAQSLDITSTNVGEKRKREDESANGEPAKKAKTSLETVHEEGHTEASASASAHMKRDREHNTITLRGLPADVSDFEIKKFFRDCGNPVSISIVQDKDSKSASAVVEFESEDDVTTAKTRSGKEIRSHEVRIQSGSGSTLYVTNYPAEYDEDAIRSLFKSYGEIVSVRLPSLKFNSRRRFAYVQFLTTEMANAAAKAMDGKKLDGMHTLLAKIADPDAKKQRGGAASEGREIIVKNSDREASEQQVRDFFSQYGEIERINLVRLVNNRATGTLFITYTTTEETAAAIEGANNKPFHDRILKVELVQPKGRAAAPHERAGREDVLVKQTRASATPVPSANGARRGSDVSMQSAPREDDDGYKTVKERKIAIFNLPDTVNDARIKTAMEQYGPITKIQLRREKQGAIIEFRDVKDAFRVRTGVDVSSLGPEASTGDVGDLLARQNKKKIAGTTASSTGSSLKPAFAPPQATRPGGARGGRRGGLGFKRGGFASSAATARSEGAGDSNATVGPAKKSNGDFRSMLEASKKKPDETNGDAAAE</sequence>
<dbReference type="Pfam" id="PF00076">
    <property type="entry name" value="RRM_1"/>
    <property type="match status" value="3"/>
</dbReference>
<dbReference type="OrthoDB" id="360390at2759"/>
<dbReference type="GO" id="GO:0008380">
    <property type="term" value="P:RNA splicing"/>
    <property type="evidence" value="ECO:0007669"/>
    <property type="project" value="UniProtKB-KW"/>
</dbReference>
<dbReference type="SMART" id="SM00386">
    <property type="entry name" value="HAT"/>
    <property type="match status" value="3"/>
</dbReference>
<feature type="compositionally biased region" description="Low complexity" evidence="10">
    <location>
        <begin position="1283"/>
        <end position="1293"/>
    </location>
</feature>
<dbReference type="Pfam" id="PF16842">
    <property type="entry name" value="RRM_occluded"/>
    <property type="match status" value="1"/>
</dbReference>
<feature type="region of interest" description="Disordered" evidence="10">
    <location>
        <begin position="1"/>
        <end position="205"/>
    </location>
</feature>
<protein>
    <recommendedName>
        <fullName evidence="8">U4/U6 snRNA-associated-splicing factor PRP24</fullName>
    </recommendedName>
</protein>
<proteinExistence type="predicted"/>
<dbReference type="GO" id="GO:0006397">
    <property type="term" value="P:mRNA processing"/>
    <property type="evidence" value="ECO:0007669"/>
    <property type="project" value="UniProtKB-KW"/>
</dbReference>
<accession>A0A9Q9ARB2</accession>
<feature type="compositionally biased region" description="Basic and acidic residues" evidence="10">
    <location>
        <begin position="1148"/>
        <end position="1159"/>
    </location>
</feature>
<dbReference type="PANTHER" id="PTHR24012">
    <property type="entry name" value="RNA BINDING PROTEIN"/>
    <property type="match status" value="1"/>
</dbReference>
<gene>
    <name evidence="12" type="ORF">Slin15195_G073080</name>
</gene>
<feature type="region of interest" description="Disordered" evidence="10">
    <location>
        <begin position="1145"/>
        <end position="1195"/>
    </location>
</feature>
<keyword evidence="5" id="KW-0508">mRNA splicing</keyword>
<reference evidence="12" key="1">
    <citation type="submission" date="2022-06" db="EMBL/GenBank/DDBJ databases">
        <title>Complete genome sequences of two strains of the flax pathogen Septoria linicola.</title>
        <authorList>
            <person name="Lapalu N."/>
            <person name="Simon A."/>
            <person name="Demenou B."/>
            <person name="Paumier D."/>
            <person name="Guillot M.-P."/>
            <person name="Gout L."/>
            <person name="Valade R."/>
        </authorList>
    </citation>
    <scope>NUCLEOTIDE SEQUENCE</scope>
    <source>
        <strain evidence="12">SE15195</strain>
    </source>
</reference>
<dbReference type="Gene3D" id="1.25.40.10">
    <property type="entry name" value="Tetratricopeptide repeat domain"/>
    <property type="match status" value="2"/>
</dbReference>
<feature type="domain" description="RRM" evidence="11">
    <location>
        <begin position="973"/>
        <end position="1074"/>
    </location>
</feature>
<keyword evidence="13" id="KW-1185">Reference proteome</keyword>
<dbReference type="InterPro" id="IPR003107">
    <property type="entry name" value="HAT"/>
</dbReference>
<comment type="function">
    <text evidence="7">Functions as a recycling factor of the spliceosome, a machinery that forms on each precursor-messenger RNA (pre-mRNA) and catalyzes the removal of introns. Chaperones the re-annealing of U4 and U6 snRNAs (small nuclear RNAs) released from previous rounds of splicing, an initial step in reforming the U4/U6-U5 tri-snRNP (small nuclear ribonucleoprotein) that can reassemble into another spliceosome complex; this step involves binding U6 and facilitating the unwinding of the U6 internal stem loop, followed by base-pairing of U6 to U4.</text>
</comment>
<feature type="region of interest" description="Disordered" evidence="10">
    <location>
        <begin position="841"/>
        <end position="894"/>
    </location>
</feature>
<dbReference type="Proteomes" id="UP001056384">
    <property type="component" value="Chromosome 5"/>
</dbReference>
<dbReference type="InterPro" id="IPR031766">
    <property type="entry name" value="RRM_occluded"/>
</dbReference>
<keyword evidence="2" id="KW-0507">mRNA processing</keyword>
<evidence type="ECO:0000256" key="5">
    <source>
        <dbReference type="ARBA" id="ARBA00023187"/>
    </source>
</evidence>
<dbReference type="InterPro" id="IPR011990">
    <property type="entry name" value="TPR-like_helical_dom_sf"/>
</dbReference>
<feature type="region of interest" description="Disordered" evidence="10">
    <location>
        <begin position="1281"/>
        <end position="1374"/>
    </location>
</feature>
<evidence type="ECO:0000259" key="11">
    <source>
        <dbReference type="PROSITE" id="PS50102"/>
    </source>
</evidence>
<dbReference type="GO" id="GO:0003723">
    <property type="term" value="F:RNA binding"/>
    <property type="evidence" value="ECO:0007669"/>
    <property type="project" value="UniProtKB-UniRule"/>
</dbReference>
<evidence type="ECO:0000256" key="1">
    <source>
        <dbReference type="ARBA" id="ARBA00004123"/>
    </source>
</evidence>
<feature type="compositionally biased region" description="Low complexity" evidence="10">
    <location>
        <begin position="21"/>
        <end position="45"/>
    </location>
</feature>
<feature type="domain" description="RRM" evidence="11">
    <location>
        <begin position="1065"/>
        <end position="1142"/>
    </location>
</feature>
<dbReference type="InterPro" id="IPR000504">
    <property type="entry name" value="RRM_dom"/>
</dbReference>
<name>A0A9Q9ARB2_9PEZI</name>
<comment type="subcellular location">
    <subcellularLocation>
        <location evidence="1">Nucleus</location>
    </subcellularLocation>
</comment>
<dbReference type="PROSITE" id="PS50102">
    <property type="entry name" value="RRM"/>
    <property type="match status" value="4"/>
</dbReference>
<evidence type="ECO:0000256" key="6">
    <source>
        <dbReference type="ARBA" id="ARBA00023242"/>
    </source>
</evidence>
<feature type="compositionally biased region" description="Low complexity" evidence="10">
    <location>
        <begin position="182"/>
        <end position="200"/>
    </location>
</feature>
<keyword evidence="3" id="KW-0677">Repeat</keyword>
<evidence type="ECO:0000313" key="12">
    <source>
        <dbReference type="EMBL" id="USW53989.1"/>
    </source>
</evidence>
<evidence type="ECO:0000256" key="7">
    <source>
        <dbReference type="ARBA" id="ARBA00093374"/>
    </source>
</evidence>
<feature type="compositionally biased region" description="Polar residues" evidence="10">
    <location>
        <begin position="165"/>
        <end position="181"/>
    </location>
</feature>
<dbReference type="Gene3D" id="3.30.70.330">
    <property type="match status" value="4"/>
</dbReference>
<evidence type="ECO:0000256" key="3">
    <source>
        <dbReference type="ARBA" id="ARBA00022737"/>
    </source>
</evidence>
<dbReference type="CDD" id="cd12299">
    <property type="entry name" value="RRM4_Prp24"/>
    <property type="match status" value="1"/>
</dbReference>
<keyword evidence="6" id="KW-0539">Nucleus</keyword>